<evidence type="ECO:0000313" key="2">
    <source>
        <dbReference type="Proteomes" id="UP000299102"/>
    </source>
</evidence>
<evidence type="ECO:0000313" key="1">
    <source>
        <dbReference type="EMBL" id="GBP14212.1"/>
    </source>
</evidence>
<reference evidence="1 2" key="1">
    <citation type="journal article" date="2019" name="Commun. Biol.">
        <title>The bagworm genome reveals a unique fibroin gene that provides high tensile strength.</title>
        <authorList>
            <person name="Kono N."/>
            <person name="Nakamura H."/>
            <person name="Ohtoshi R."/>
            <person name="Tomita M."/>
            <person name="Numata K."/>
            <person name="Arakawa K."/>
        </authorList>
    </citation>
    <scope>NUCLEOTIDE SEQUENCE [LARGE SCALE GENOMIC DNA]</scope>
</reference>
<accession>A0A4C1TI85</accession>
<sequence length="100" mass="11709">MREQAHRAGRKNIACSNVCLHLRLTLPPDRTVISRSLVYRHNYSNICPNDVVKDKRNDFTVKKLKQQSRSPDGVPRWAPRRWRRVCGGRPVWRASRSAFI</sequence>
<comment type="caution">
    <text evidence="1">The sequence shown here is derived from an EMBL/GenBank/DDBJ whole genome shotgun (WGS) entry which is preliminary data.</text>
</comment>
<keyword evidence="2" id="KW-1185">Reference proteome</keyword>
<protein>
    <submittedName>
        <fullName evidence="1">Uncharacterized protein</fullName>
    </submittedName>
</protein>
<name>A0A4C1TI85_EUMVA</name>
<proteinExistence type="predicted"/>
<dbReference type="EMBL" id="BGZK01005474">
    <property type="protein sequence ID" value="GBP14212.1"/>
    <property type="molecule type" value="Genomic_DNA"/>
</dbReference>
<dbReference type="AlphaFoldDB" id="A0A4C1TI85"/>
<dbReference type="Proteomes" id="UP000299102">
    <property type="component" value="Unassembled WGS sequence"/>
</dbReference>
<organism evidence="1 2">
    <name type="scientific">Eumeta variegata</name>
    <name type="common">Bagworm moth</name>
    <name type="synonym">Eumeta japonica</name>
    <dbReference type="NCBI Taxonomy" id="151549"/>
    <lineage>
        <taxon>Eukaryota</taxon>
        <taxon>Metazoa</taxon>
        <taxon>Ecdysozoa</taxon>
        <taxon>Arthropoda</taxon>
        <taxon>Hexapoda</taxon>
        <taxon>Insecta</taxon>
        <taxon>Pterygota</taxon>
        <taxon>Neoptera</taxon>
        <taxon>Endopterygota</taxon>
        <taxon>Lepidoptera</taxon>
        <taxon>Glossata</taxon>
        <taxon>Ditrysia</taxon>
        <taxon>Tineoidea</taxon>
        <taxon>Psychidae</taxon>
        <taxon>Oiketicinae</taxon>
        <taxon>Eumeta</taxon>
    </lineage>
</organism>
<gene>
    <name evidence="1" type="ORF">EVAR_95885_1</name>
</gene>